<organism evidence="6 7">
    <name type="scientific">Marinomonas transparens</name>
    <dbReference type="NCBI Taxonomy" id="2795388"/>
    <lineage>
        <taxon>Bacteria</taxon>
        <taxon>Pseudomonadati</taxon>
        <taxon>Pseudomonadota</taxon>
        <taxon>Gammaproteobacteria</taxon>
        <taxon>Oceanospirillales</taxon>
        <taxon>Oceanospirillaceae</taxon>
        <taxon>Marinomonas</taxon>
    </lineage>
</organism>
<dbReference type="Gene3D" id="3.30.1330.60">
    <property type="entry name" value="OmpA-like domain"/>
    <property type="match status" value="1"/>
</dbReference>
<dbReference type="PROSITE" id="PS51123">
    <property type="entry name" value="OMPA_2"/>
    <property type="match status" value="1"/>
</dbReference>
<feature type="domain" description="OmpA-like" evidence="5">
    <location>
        <begin position="129"/>
        <end position="246"/>
    </location>
</feature>
<evidence type="ECO:0000313" key="6">
    <source>
        <dbReference type="EMBL" id="MBJ7538259.1"/>
    </source>
</evidence>
<evidence type="ECO:0000256" key="2">
    <source>
        <dbReference type="ARBA" id="ARBA00023136"/>
    </source>
</evidence>
<protein>
    <submittedName>
        <fullName evidence="6">OmpA family protein</fullName>
    </submittedName>
</protein>
<evidence type="ECO:0000256" key="1">
    <source>
        <dbReference type="ARBA" id="ARBA00004442"/>
    </source>
</evidence>
<dbReference type="InterPro" id="IPR006665">
    <property type="entry name" value="OmpA-like"/>
</dbReference>
<sequence length="268" mass="29954">MKTLAYCLILGSAVMMTSGCQHNVIPKPVYPYDIKQVETNRVADALRIASVRIAQLNRVGGAECIPARLYRMQQLARKIRGEHESGLDQDALLNLRILDQHIRDAEDGLAYLQINTACQQYVQDLRLVALQPLLKQIAEQTFTTGQANLPAGMSLLLDDLAKWLLAHPAYQVSLVGHTDAMGEAHKNENLALERAFTLSNYLKAQHVPDYQIAINAQGELNPISSNASESMRYKNRRVEATAILLIPSQKLESKVKEWPSVTDIWRGK</sequence>
<dbReference type="PANTHER" id="PTHR30329:SF21">
    <property type="entry name" value="LIPOPROTEIN YIAD-RELATED"/>
    <property type="match status" value="1"/>
</dbReference>
<dbReference type="CDD" id="cd07185">
    <property type="entry name" value="OmpA_C-like"/>
    <property type="match status" value="1"/>
</dbReference>
<reference evidence="6" key="1">
    <citation type="submission" date="2020-12" db="EMBL/GenBank/DDBJ databases">
        <title>Marinomonas arctica sp. nov., a psychrotolerant bacterium isolated from the Arctic.</title>
        <authorList>
            <person name="Zhang Y."/>
        </authorList>
    </citation>
    <scope>NUCLEOTIDE SEQUENCE</scope>
    <source>
        <strain evidence="6">C1424</strain>
    </source>
</reference>
<dbReference type="RefSeq" id="WP_199468662.1">
    <property type="nucleotide sequence ID" value="NZ_JAEMNX010000011.1"/>
</dbReference>
<evidence type="ECO:0000313" key="7">
    <source>
        <dbReference type="Proteomes" id="UP000628710"/>
    </source>
</evidence>
<name>A0A934JQL2_9GAMM</name>
<dbReference type="SUPFAM" id="SSF103088">
    <property type="entry name" value="OmpA-like"/>
    <property type="match status" value="1"/>
</dbReference>
<keyword evidence="3" id="KW-0998">Cell outer membrane</keyword>
<evidence type="ECO:0000256" key="3">
    <source>
        <dbReference type="ARBA" id="ARBA00023237"/>
    </source>
</evidence>
<dbReference type="InterPro" id="IPR050330">
    <property type="entry name" value="Bact_OuterMem_StrucFunc"/>
</dbReference>
<accession>A0A934JQL2</accession>
<dbReference type="Pfam" id="PF00691">
    <property type="entry name" value="OmpA"/>
    <property type="match status" value="1"/>
</dbReference>
<dbReference type="GO" id="GO:0009279">
    <property type="term" value="C:cell outer membrane"/>
    <property type="evidence" value="ECO:0007669"/>
    <property type="project" value="UniProtKB-SubCell"/>
</dbReference>
<dbReference type="Proteomes" id="UP000628710">
    <property type="component" value="Unassembled WGS sequence"/>
</dbReference>
<dbReference type="PROSITE" id="PS51257">
    <property type="entry name" value="PROKAR_LIPOPROTEIN"/>
    <property type="match status" value="1"/>
</dbReference>
<comment type="caution">
    <text evidence="6">The sequence shown here is derived from an EMBL/GenBank/DDBJ whole genome shotgun (WGS) entry which is preliminary data.</text>
</comment>
<dbReference type="InterPro" id="IPR036737">
    <property type="entry name" value="OmpA-like_sf"/>
</dbReference>
<gene>
    <name evidence="6" type="ORF">I8J31_11285</name>
</gene>
<comment type="subcellular location">
    <subcellularLocation>
        <location evidence="1">Cell outer membrane</location>
    </subcellularLocation>
</comment>
<dbReference type="PRINTS" id="PR01021">
    <property type="entry name" value="OMPADOMAIN"/>
</dbReference>
<evidence type="ECO:0000259" key="5">
    <source>
        <dbReference type="PROSITE" id="PS51123"/>
    </source>
</evidence>
<proteinExistence type="predicted"/>
<keyword evidence="2 4" id="KW-0472">Membrane</keyword>
<dbReference type="InterPro" id="IPR006664">
    <property type="entry name" value="OMP_bac"/>
</dbReference>
<keyword evidence="7" id="KW-1185">Reference proteome</keyword>
<dbReference type="PANTHER" id="PTHR30329">
    <property type="entry name" value="STATOR ELEMENT OF FLAGELLAR MOTOR COMPLEX"/>
    <property type="match status" value="1"/>
</dbReference>
<dbReference type="EMBL" id="JAEMNX010000011">
    <property type="protein sequence ID" value="MBJ7538259.1"/>
    <property type="molecule type" value="Genomic_DNA"/>
</dbReference>
<dbReference type="AlphaFoldDB" id="A0A934JQL2"/>
<evidence type="ECO:0000256" key="4">
    <source>
        <dbReference type="PROSITE-ProRule" id="PRU00473"/>
    </source>
</evidence>